<evidence type="ECO:0000313" key="3">
    <source>
        <dbReference type="Proteomes" id="UP000027138"/>
    </source>
</evidence>
<dbReference type="AlphaFoldDB" id="A0A067LCP9"/>
<evidence type="ECO:0000256" key="1">
    <source>
        <dbReference type="SAM" id="MobiDB-lite"/>
    </source>
</evidence>
<gene>
    <name evidence="2" type="ORF">JCGZ_26892</name>
</gene>
<name>A0A067LCP9_JATCU</name>
<dbReference type="Proteomes" id="UP000027138">
    <property type="component" value="Unassembled WGS sequence"/>
</dbReference>
<keyword evidence="3" id="KW-1185">Reference proteome</keyword>
<sequence>MMDCEAINTFHSTSPPLPSPRRINVSSQGACSFFQWADSEVNTMMERCVGGWEGHTSLQFNNVNNKEVTVASVIEIVGNIDSEKKEDTSEIEAPVVIARAEQVSEGSANPITDVAPQAIVHVAGGTQKEESGDEDIDFFSNVIQVVPMLLEEEVDEIISSPGAASNIDLRVAEILDNLRYLANYEPDFASDEKKRRPLLLEKAQLEARLAEINTPELVLQLEVEELIQQVQLEVTKTEKAKGEVAADEGKKDKFELKRRIAEDSIKKFFEVVFPRQNQLLRLCPGNSICCSGD</sequence>
<protein>
    <submittedName>
        <fullName evidence="2">Uncharacterized protein</fullName>
    </submittedName>
</protein>
<accession>A0A067LCP9</accession>
<feature type="region of interest" description="Disordered" evidence="1">
    <location>
        <begin position="1"/>
        <end position="21"/>
    </location>
</feature>
<dbReference type="EMBL" id="KK914317">
    <property type="protein sequence ID" value="KDP41874.1"/>
    <property type="molecule type" value="Genomic_DNA"/>
</dbReference>
<reference evidence="2 3" key="1">
    <citation type="journal article" date="2014" name="PLoS ONE">
        <title>Global Analysis of Gene Expression Profiles in Physic Nut (Jatropha curcas L.) Seedlings Exposed to Salt Stress.</title>
        <authorList>
            <person name="Zhang L."/>
            <person name="Zhang C."/>
            <person name="Wu P."/>
            <person name="Chen Y."/>
            <person name="Li M."/>
            <person name="Jiang H."/>
            <person name="Wu G."/>
        </authorList>
    </citation>
    <scope>NUCLEOTIDE SEQUENCE [LARGE SCALE GENOMIC DNA]</scope>
    <source>
        <strain evidence="3">cv. GZQX0401</strain>
        <tissue evidence="2">Young leaves</tissue>
    </source>
</reference>
<proteinExistence type="predicted"/>
<evidence type="ECO:0000313" key="2">
    <source>
        <dbReference type="EMBL" id="KDP41874.1"/>
    </source>
</evidence>
<organism evidence="2 3">
    <name type="scientific">Jatropha curcas</name>
    <name type="common">Barbados nut</name>
    <dbReference type="NCBI Taxonomy" id="180498"/>
    <lineage>
        <taxon>Eukaryota</taxon>
        <taxon>Viridiplantae</taxon>
        <taxon>Streptophyta</taxon>
        <taxon>Embryophyta</taxon>
        <taxon>Tracheophyta</taxon>
        <taxon>Spermatophyta</taxon>
        <taxon>Magnoliopsida</taxon>
        <taxon>eudicotyledons</taxon>
        <taxon>Gunneridae</taxon>
        <taxon>Pentapetalae</taxon>
        <taxon>rosids</taxon>
        <taxon>fabids</taxon>
        <taxon>Malpighiales</taxon>
        <taxon>Euphorbiaceae</taxon>
        <taxon>Crotonoideae</taxon>
        <taxon>Jatropheae</taxon>
        <taxon>Jatropha</taxon>
    </lineage>
</organism>